<feature type="region of interest" description="Disordered" evidence="1">
    <location>
        <begin position="28"/>
        <end position="50"/>
    </location>
</feature>
<dbReference type="Proteomes" id="UP000828390">
    <property type="component" value="Unassembled WGS sequence"/>
</dbReference>
<evidence type="ECO:0000313" key="3">
    <source>
        <dbReference type="Proteomes" id="UP000828390"/>
    </source>
</evidence>
<protein>
    <submittedName>
        <fullName evidence="2">Uncharacterized protein</fullName>
    </submittedName>
</protein>
<keyword evidence="3" id="KW-1185">Reference proteome</keyword>
<evidence type="ECO:0000256" key="1">
    <source>
        <dbReference type="SAM" id="MobiDB-lite"/>
    </source>
</evidence>
<gene>
    <name evidence="2" type="ORF">DPMN_109078</name>
</gene>
<reference evidence="2" key="1">
    <citation type="journal article" date="2019" name="bioRxiv">
        <title>The Genome of the Zebra Mussel, Dreissena polymorpha: A Resource for Invasive Species Research.</title>
        <authorList>
            <person name="McCartney M.A."/>
            <person name="Auch B."/>
            <person name="Kono T."/>
            <person name="Mallez S."/>
            <person name="Zhang Y."/>
            <person name="Obille A."/>
            <person name="Becker A."/>
            <person name="Abrahante J.E."/>
            <person name="Garbe J."/>
            <person name="Badalamenti J.P."/>
            <person name="Herman A."/>
            <person name="Mangelson H."/>
            <person name="Liachko I."/>
            <person name="Sullivan S."/>
            <person name="Sone E.D."/>
            <person name="Koren S."/>
            <person name="Silverstein K.A.T."/>
            <person name="Beckman K.B."/>
            <person name="Gohl D.M."/>
        </authorList>
    </citation>
    <scope>NUCLEOTIDE SEQUENCE</scope>
    <source>
        <strain evidence="2">Duluth1</strain>
        <tissue evidence="2">Whole animal</tissue>
    </source>
</reference>
<proteinExistence type="predicted"/>
<evidence type="ECO:0000313" key="2">
    <source>
        <dbReference type="EMBL" id="KAH3835718.1"/>
    </source>
</evidence>
<dbReference type="AlphaFoldDB" id="A0A9D4K9M6"/>
<reference evidence="2" key="2">
    <citation type="submission" date="2020-11" db="EMBL/GenBank/DDBJ databases">
        <authorList>
            <person name="McCartney M.A."/>
            <person name="Auch B."/>
            <person name="Kono T."/>
            <person name="Mallez S."/>
            <person name="Becker A."/>
            <person name="Gohl D.M."/>
            <person name="Silverstein K.A.T."/>
            <person name="Koren S."/>
            <person name="Bechman K.B."/>
            <person name="Herman A."/>
            <person name="Abrahante J.E."/>
            <person name="Garbe J."/>
        </authorList>
    </citation>
    <scope>NUCLEOTIDE SEQUENCE</scope>
    <source>
        <strain evidence="2">Duluth1</strain>
        <tissue evidence="2">Whole animal</tissue>
    </source>
</reference>
<sequence>MLLTDKVRDKDVVHNSCRLKYTAESAAARLSTSPKRNPQHEPSDKKSPVQLNIKSAGLSHTICLICNRKGARSEGFVTIPGKAIMQQFINKNTLLKKNSRCCNTHISEGKFSPETLSADIQGKLRSTTYMEPEQISR</sequence>
<dbReference type="EMBL" id="JAIWYP010000004">
    <property type="protein sequence ID" value="KAH3835718.1"/>
    <property type="molecule type" value="Genomic_DNA"/>
</dbReference>
<feature type="compositionally biased region" description="Basic and acidic residues" evidence="1">
    <location>
        <begin position="38"/>
        <end position="47"/>
    </location>
</feature>
<organism evidence="2 3">
    <name type="scientific">Dreissena polymorpha</name>
    <name type="common">Zebra mussel</name>
    <name type="synonym">Mytilus polymorpha</name>
    <dbReference type="NCBI Taxonomy" id="45954"/>
    <lineage>
        <taxon>Eukaryota</taxon>
        <taxon>Metazoa</taxon>
        <taxon>Spiralia</taxon>
        <taxon>Lophotrochozoa</taxon>
        <taxon>Mollusca</taxon>
        <taxon>Bivalvia</taxon>
        <taxon>Autobranchia</taxon>
        <taxon>Heteroconchia</taxon>
        <taxon>Euheterodonta</taxon>
        <taxon>Imparidentia</taxon>
        <taxon>Neoheterodontei</taxon>
        <taxon>Myida</taxon>
        <taxon>Dreissenoidea</taxon>
        <taxon>Dreissenidae</taxon>
        <taxon>Dreissena</taxon>
    </lineage>
</organism>
<comment type="caution">
    <text evidence="2">The sequence shown here is derived from an EMBL/GenBank/DDBJ whole genome shotgun (WGS) entry which is preliminary data.</text>
</comment>
<accession>A0A9D4K9M6</accession>
<name>A0A9D4K9M6_DREPO</name>